<keyword evidence="2" id="KW-0677">Repeat</keyword>
<dbReference type="GO" id="GO:0006913">
    <property type="term" value="P:nucleocytoplasmic transport"/>
    <property type="evidence" value="ECO:0007669"/>
    <property type="project" value="TreeGrafter"/>
</dbReference>
<dbReference type="PANTHER" id="PTHR24113">
    <property type="entry name" value="RAN GTPASE-ACTIVATING PROTEIN 1"/>
    <property type="match status" value="1"/>
</dbReference>
<evidence type="ECO:0000313" key="4">
    <source>
        <dbReference type="Proteomes" id="UP000693970"/>
    </source>
</evidence>
<dbReference type="Proteomes" id="UP000693970">
    <property type="component" value="Unassembled WGS sequence"/>
</dbReference>
<evidence type="ECO:0000256" key="2">
    <source>
        <dbReference type="ARBA" id="ARBA00022737"/>
    </source>
</evidence>
<dbReference type="GO" id="GO:0048471">
    <property type="term" value="C:perinuclear region of cytoplasm"/>
    <property type="evidence" value="ECO:0007669"/>
    <property type="project" value="TreeGrafter"/>
</dbReference>
<accession>A0A9K3L195</accession>
<evidence type="ECO:0000256" key="1">
    <source>
        <dbReference type="ARBA" id="ARBA00022614"/>
    </source>
</evidence>
<dbReference type="GO" id="GO:0005096">
    <property type="term" value="F:GTPase activator activity"/>
    <property type="evidence" value="ECO:0007669"/>
    <property type="project" value="InterPro"/>
</dbReference>
<dbReference type="GO" id="GO:0005829">
    <property type="term" value="C:cytosol"/>
    <property type="evidence" value="ECO:0007669"/>
    <property type="project" value="TreeGrafter"/>
</dbReference>
<reference evidence="3" key="2">
    <citation type="submission" date="2021-04" db="EMBL/GenBank/DDBJ databases">
        <authorList>
            <person name="Podell S."/>
        </authorList>
    </citation>
    <scope>NUCLEOTIDE SEQUENCE</scope>
    <source>
        <strain evidence="3">Hildebrandi</strain>
    </source>
</reference>
<dbReference type="InterPro" id="IPR027038">
    <property type="entry name" value="RanGap"/>
</dbReference>
<dbReference type="GO" id="GO:0031267">
    <property type="term" value="F:small GTPase binding"/>
    <property type="evidence" value="ECO:0007669"/>
    <property type="project" value="TreeGrafter"/>
</dbReference>
<gene>
    <name evidence="3" type="ORF">IV203_003057</name>
</gene>
<dbReference type="PANTHER" id="PTHR24113:SF12">
    <property type="entry name" value="RAN GTPASE-ACTIVATING PROTEIN 1"/>
    <property type="match status" value="1"/>
</dbReference>
<proteinExistence type="predicted"/>
<comment type="caution">
    <text evidence="3">The sequence shown here is derived from an EMBL/GenBank/DDBJ whole genome shotgun (WGS) entry which is preliminary data.</text>
</comment>
<dbReference type="OrthoDB" id="42132at2759"/>
<dbReference type="SMART" id="SM00368">
    <property type="entry name" value="LRR_RI"/>
    <property type="match status" value="12"/>
</dbReference>
<keyword evidence="1" id="KW-0433">Leucine-rich repeat</keyword>
<organism evidence="3 4">
    <name type="scientific">Nitzschia inconspicua</name>
    <dbReference type="NCBI Taxonomy" id="303405"/>
    <lineage>
        <taxon>Eukaryota</taxon>
        <taxon>Sar</taxon>
        <taxon>Stramenopiles</taxon>
        <taxon>Ochrophyta</taxon>
        <taxon>Bacillariophyta</taxon>
        <taxon>Bacillariophyceae</taxon>
        <taxon>Bacillariophycidae</taxon>
        <taxon>Bacillariales</taxon>
        <taxon>Bacillariaceae</taxon>
        <taxon>Nitzschia</taxon>
    </lineage>
</organism>
<protein>
    <submittedName>
        <fullName evidence="3">Leucine rich repeat LRR-containing protein</fullName>
    </submittedName>
</protein>
<dbReference type="EMBL" id="JAGRRH010000016">
    <property type="protein sequence ID" value="KAG7353702.1"/>
    <property type="molecule type" value="Genomic_DNA"/>
</dbReference>
<evidence type="ECO:0000313" key="3">
    <source>
        <dbReference type="EMBL" id="KAG7353702.1"/>
    </source>
</evidence>
<dbReference type="AlphaFoldDB" id="A0A9K3L195"/>
<dbReference type="Pfam" id="PF13516">
    <property type="entry name" value="LRR_6"/>
    <property type="match status" value="7"/>
</dbReference>
<dbReference type="InterPro" id="IPR001611">
    <property type="entry name" value="Leu-rich_rpt"/>
</dbReference>
<dbReference type="GO" id="GO:0005634">
    <property type="term" value="C:nucleus"/>
    <property type="evidence" value="ECO:0007669"/>
    <property type="project" value="TreeGrafter"/>
</dbReference>
<name>A0A9K3L195_9STRA</name>
<keyword evidence="4" id="KW-1185">Reference proteome</keyword>
<reference evidence="3" key="1">
    <citation type="journal article" date="2021" name="Sci. Rep.">
        <title>Diploid genomic architecture of Nitzschia inconspicua, an elite biomass production diatom.</title>
        <authorList>
            <person name="Oliver A."/>
            <person name="Podell S."/>
            <person name="Pinowska A."/>
            <person name="Traller J.C."/>
            <person name="Smith S.R."/>
            <person name="McClure R."/>
            <person name="Beliaev A."/>
            <person name="Bohutskyi P."/>
            <person name="Hill E.A."/>
            <person name="Rabines A."/>
            <person name="Zheng H."/>
            <person name="Allen L.Z."/>
            <person name="Kuo A."/>
            <person name="Grigoriev I.V."/>
            <person name="Allen A.E."/>
            <person name="Hazlebeck D."/>
            <person name="Allen E.E."/>
        </authorList>
    </citation>
    <scope>NUCLEOTIDE SEQUENCE</scope>
    <source>
        <strain evidence="3">Hildebrandi</strain>
    </source>
</reference>
<sequence length="466" mass="52155">MWLSQSSLMRPEMPEWLEELFQRLSDNDPKLTSLELTHHRIDDRQARMLAKALKDNTSIQVVILSCFHLVDDGAYALASVLGQNAKIQKIQLRDLRISREAVTFFRYLTHMRQLTEFSLRHCQVCPTSAHLLNVLLQNKNLQEVRLVDTQFLNASLADVCQGLQASTSIRRLYIVNANIGSTVDEVKYLAQLLASNDTLEEMYLSENNMGDQGVIQLAEGLLGNQTLQVLDLRSNGIGAEGALAISAVLPQTRSLKRLSIAMNDICDVGASALAEGLNRNGSILEELDLSENNIGEVGACSLANMLLTNTRLRCLNLAFNRVGSTGAAYFANALEHNDTLLRLSLRRNNIDNLGASMFASKLPTMRGLKELVMVNNPIDQEGSTDLLNGLRRNMEIVYLQVGDSKSHHCVLKEIFHWIRLNQAGRRIFRQSNLPVSVWPQMLGRLASDTDVLYHFLSQKPEILEMC</sequence>